<dbReference type="InterPro" id="IPR010260">
    <property type="entry name" value="AlpA"/>
</dbReference>
<dbReference type="RefSeq" id="WP_038245310.1">
    <property type="nucleotide sequence ID" value="NZ_CAWLZI010000102.1"/>
</dbReference>
<accession>A0A077P1G4</accession>
<evidence type="ECO:0000313" key="2">
    <source>
        <dbReference type="Proteomes" id="UP000028500"/>
    </source>
</evidence>
<dbReference type="OrthoDB" id="5986966at2"/>
<sequence length="71" mass="8266">MLTITTLRANLIRLPEVQRRTGYGKAWIYKLIADNKFPKQVKIGTRSIAFIESEIDDWIDQRIAESRGEVM</sequence>
<dbReference type="EMBL" id="CBSY010000009">
    <property type="protein sequence ID" value="CDH18170.1"/>
    <property type="molecule type" value="Genomic_DNA"/>
</dbReference>
<protein>
    <submittedName>
        <fullName evidence="1">Putative phage-related protein</fullName>
    </submittedName>
</protein>
<proteinExistence type="predicted"/>
<organism evidence="1 2">
    <name type="scientific">Xenorhabdus bovienii str. kraussei Quebec</name>
    <dbReference type="NCBI Taxonomy" id="1398203"/>
    <lineage>
        <taxon>Bacteria</taxon>
        <taxon>Pseudomonadati</taxon>
        <taxon>Pseudomonadota</taxon>
        <taxon>Gammaproteobacteria</taxon>
        <taxon>Enterobacterales</taxon>
        <taxon>Morganellaceae</taxon>
        <taxon>Xenorhabdus</taxon>
    </lineage>
</organism>
<comment type="caution">
    <text evidence="1">The sequence shown here is derived from an EMBL/GenBank/DDBJ whole genome shotgun (WGS) entry which is preliminary data.</text>
</comment>
<name>A0A077P1G4_XENBV</name>
<dbReference type="Proteomes" id="UP000028500">
    <property type="component" value="Unassembled WGS sequence"/>
</dbReference>
<dbReference type="Gene3D" id="1.10.238.160">
    <property type="match status" value="1"/>
</dbReference>
<reference evidence="1" key="1">
    <citation type="submission" date="2013-07" db="EMBL/GenBank/DDBJ databases">
        <title>Sub-species coevolution in mutualistic symbiosis.</title>
        <authorList>
            <person name="Murfin K."/>
            <person name="Klassen J."/>
            <person name="Lee M."/>
            <person name="Forst S."/>
            <person name="Stock P."/>
            <person name="Goodrich-Blair H."/>
        </authorList>
    </citation>
    <scope>NUCLEOTIDE SEQUENCE [LARGE SCALE GENOMIC DNA]</scope>
    <source>
        <strain evidence="1">Kraussei Quebec</strain>
    </source>
</reference>
<dbReference type="AlphaFoldDB" id="A0A077P1G4"/>
<dbReference type="HOGENOM" id="CLU_140176_15_1_6"/>
<keyword evidence="2" id="KW-1185">Reference proteome</keyword>
<dbReference type="PANTHER" id="PTHR36154:SF1">
    <property type="entry name" value="DNA-BINDING TRANSCRIPTIONAL ACTIVATOR ALPA"/>
    <property type="match status" value="1"/>
</dbReference>
<dbReference type="PANTHER" id="PTHR36154">
    <property type="entry name" value="DNA-BINDING TRANSCRIPTIONAL ACTIVATOR ALPA"/>
    <property type="match status" value="1"/>
</dbReference>
<dbReference type="Pfam" id="PF05930">
    <property type="entry name" value="Phage_AlpA"/>
    <property type="match status" value="1"/>
</dbReference>
<gene>
    <name evidence="1" type="ORF">XBKQ1_1060004</name>
</gene>
<dbReference type="InterPro" id="IPR052931">
    <property type="entry name" value="Prophage_regulatory_activator"/>
</dbReference>
<evidence type="ECO:0000313" key="1">
    <source>
        <dbReference type="EMBL" id="CDH18170.1"/>
    </source>
</evidence>